<dbReference type="Pfam" id="PF13377">
    <property type="entry name" value="Peripla_BP_3"/>
    <property type="match status" value="1"/>
</dbReference>
<dbReference type="InterPro" id="IPR000843">
    <property type="entry name" value="HTH_LacI"/>
</dbReference>
<dbReference type="CDD" id="cd01392">
    <property type="entry name" value="HTH_LacI"/>
    <property type="match status" value="1"/>
</dbReference>
<dbReference type="CDD" id="cd06278">
    <property type="entry name" value="PBP1_LacI-like"/>
    <property type="match status" value="1"/>
</dbReference>
<dbReference type="GO" id="GO:0003700">
    <property type="term" value="F:DNA-binding transcription factor activity"/>
    <property type="evidence" value="ECO:0007669"/>
    <property type="project" value="TreeGrafter"/>
</dbReference>
<dbReference type="InterPro" id="IPR010982">
    <property type="entry name" value="Lambda_DNA-bd_dom_sf"/>
</dbReference>
<dbReference type="SUPFAM" id="SSF53822">
    <property type="entry name" value="Periplasmic binding protein-like I"/>
    <property type="match status" value="1"/>
</dbReference>
<dbReference type="Gene3D" id="1.10.260.40">
    <property type="entry name" value="lambda repressor-like DNA-binding domains"/>
    <property type="match status" value="1"/>
</dbReference>
<name>A0A0T7FG85_NEOGA</name>
<dbReference type="GO" id="GO:0000976">
    <property type="term" value="F:transcription cis-regulatory region binding"/>
    <property type="evidence" value="ECO:0007669"/>
    <property type="project" value="TreeGrafter"/>
</dbReference>
<dbReference type="SMART" id="SM00354">
    <property type="entry name" value="HTH_LACI"/>
    <property type="match status" value="1"/>
</dbReference>
<keyword evidence="2" id="KW-0238">DNA-binding</keyword>
<dbReference type="PROSITE" id="PS50932">
    <property type="entry name" value="HTH_LACI_2"/>
    <property type="match status" value="1"/>
</dbReference>
<evidence type="ECO:0000313" key="6">
    <source>
        <dbReference type="Proteomes" id="UP000046176"/>
    </source>
</evidence>
<dbReference type="PANTHER" id="PTHR30146:SF109">
    <property type="entry name" value="HTH-TYPE TRANSCRIPTIONAL REGULATOR GALS"/>
    <property type="match status" value="1"/>
</dbReference>
<dbReference type="EMBL" id="CCRH01000005">
    <property type="protein sequence ID" value="CDZ34020.1"/>
    <property type="molecule type" value="Genomic_DNA"/>
</dbReference>
<organism evidence="5 6">
    <name type="scientific">Neorhizobium galegae bv. officinalis</name>
    <dbReference type="NCBI Taxonomy" id="323656"/>
    <lineage>
        <taxon>Bacteria</taxon>
        <taxon>Pseudomonadati</taxon>
        <taxon>Pseudomonadota</taxon>
        <taxon>Alphaproteobacteria</taxon>
        <taxon>Hyphomicrobiales</taxon>
        <taxon>Rhizobiaceae</taxon>
        <taxon>Rhizobium/Agrobacterium group</taxon>
        <taxon>Neorhizobium</taxon>
    </lineage>
</organism>
<dbReference type="PANTHER" id="PTHR30146">
    <property type="entry name" value="LACI-RELATED TRANSCRIPTIONAL REPRESSOR"/>
    <property type="match status" value="1"/>
</dbReference>
<protein>
    <submittedName>
        <fullName evidence="5">Transcriptional regulator, LacI family</fullName>
    </submittedName>
</protein>
<dbReference type="Gene3D" id="3.40.50.2300">
    <property type="match status" value="2"/>
</dbReference>
<dbReference type="RefSeq" id="WP_052754680.1">
    <property type="nucleotide sequence ID" value="NZ_CCRH01000005.1"/>
</dbReference>
<gene>
    <name evidence="5" type="ORF">NGAL_HAMBI1145_20990</name>
</gene>
<dbReference type="InterPro" id="IPR046335">
    <property type="entry name" value="LacI/GalR-like_sensor"/>
</dbReference>
<evidence type="ECO:0000259" key="4">
    <source>
        <dbReference type="PROSITE" id="PS50932"/>
    </source>
</evidence>
<evidence type="ECO:0000256" key="2">
    <source>
        <dbReference type="ARBA" id="ARBA00023125"/>
    </source>
</evidence>
<dbReference type="InterPro" id="IPR028082">
    <property type="entry name" value="Peripla_BP_I"/>
</dbReference>
<keyword evidence="3" id="KW-0804">Transcription</keyword>
<keyword evidence="1" id="KW-0805">Transcription regulation</keyword>
<dbReference type="Proteomes" id="UP000046176">
    <property type="component" value="Unassembled WGS sequence"/>
</dbReference>
<accession>A0A0T7FG85</accession>
<evidence type="ECO:0000256" key="3">
    <source>
        <dbReference type="ARBA" id="ARBA00023163"/>
    </source>
</evidence>
<evidence type="ECO:0000256" key="1">
    <source>
        <dbReference type="ARBA" id="ARBA00023015"/>
    </source>
</evidence>
<reference evidence="5 6" key="1">
    <citation type="submission" date="2014-08" db="EMBL/GenBank/DDBJ databases">
        <authorList>
            <person name="Chen Y.-H."/>
        </authorList>
    </citation>
    <scope>NUCLEOTIDE SEQUENCE [LARGE SCALE GENOMIC DNA]</scope>
</reference>
<proteinExistence type="predicted"/>
<evidence type="ECO:0000313" key="5">
    <source>
        <dbReference type="EMBL" id="CDZ34020.1"/>
    </source>
</evidence>
<dbReference type="SUPFAM" id="SSF47413">
    <property type="entry name" value="lambda repressor-like DNA-binding domains"/>
    <property type="match status" value="1"/>
</dbReference>
<sequence length="349" mass="38090">MDKPEIPEDKAKRRPITARQLARMLGVSQSAVSRAFTPGASIAPDLRDRIKQFAEEVDYHPNAIASMLSKSRTNIVGIVVSDMQNPFYPALIEKLSRSLQRVGLQSLLFNITKGSNLEEQLSALRRYNVDAVIIISATILSGQTLRWATEGRAALLINRVVEDADLSCVICDNVAGSRAIADHFYETGRRRVAYVSGLSHTTTNRERQNAFVTRVAELGMTLCARVDAGEYSYEAGRRAAMEIVERGGADAIFFANDILAAGGLDALREEAGLSVPDDIAVAGFDDIALASWPHYALTTFRQPVDEIIAVAVGMIEDGSCYPGRPITIKRLPGELIVRSSSYTISRSSK</sequence>
<dbReference type="AlphaFoldDB" id="A0A0T7FG85"/>
<feature type="domain" description="HTH lacI-type" evidence="4">
    <location>
        <begin position="16"/>
        <end position="70"/>
    </location>
</feature>